<organism evidence="2 3">
    <name type="scientific">Basidiobolus ranarum</name>
    <dbReference type="NCBI Taxonomy" id="34480"/>
    <lineage>
        <taxon>Eukaryota</taxon>
        <taxon>Fungi</taxon>
        <taxon>Fungi incertae sedis</taxon>
        <taxon>Zoopagomycota</taxon>
        <taxon>Entomophthoromycotina</taxon>
        <taxon>Basidiobolomycetes</taxon>
        <taxon>Basidiobolales</taxon>
        <taxon>Basidiobolaceae</taxon>
        <taxon>Basidiobolus</taxon>
    </lineage>
</organism>
<keyword evidence="3" id="KW-1185">Reference proteome</keyword>
<feature type="region of interest" description="Disordered" evidence="1">
    <location>
        <begin position="1"/>
        <end position="58"/>
    </location>
</feature>
<comment type="caution">
    <text evidence="2">The sequence shown here is derived from an EMBL/GenBank/DDBJ whole genome shotgun (WGS) entry which is preliminary data.</text>
</comment>
<evidence type="ECO:0000256" key="1">
    <source>
        <dbReference type="SAM" id="MobiDB-lite"/>
    </source>
</evidence>
<accession>A0ABR2X1Q6</accession>
<sequence>MVSPKQSASQLAYTHQRMNMKRLPSRLPGGVRSSPTSQLGSRPSQQKLHTTRRTPVSSRDQVAAAYASVYLPSPASKQNDVFKRLSTTSSGLQLNSHVINMTANHIQAHWEGVQSSLQSVRTVQLSTYISTILTRTSLAPVTNSALTAAFPSFSCIALVLALIYVDRLKKMHPAAKGEAGCGLRLFLVSYMVATKYIQAHFNSWAKCSPSLATTSPVKDTTESQTSQPIQTVPLSSLLSPNEHWARLSSIFSTPELTRMELELLSFLQFDLFVSYEDFKYYWTMYMEINQAVPAENPSPVFEPSYGDDEYAAEDGCVPDL</sequence>
<dbReference type="InterPro" id="IPR013922">
    <property type="entry name" value="Cyclin_PHO80-like"/>
</dbReference>
<feature type="compositionally biased region" description="Polar residues" evidence="1">
    <location>
        <begin position="1"/>
        <end position="17"/>
    </location>
</feature>
<dbReference type="SUPFAM" id="SSF47954">
    <property type="entry name" value="Cyclin-like"/>
    <property type="match status" value="1"/>
</dbReference>
<name>A0ABR2X1Q6_9FUNG</name>
<proteinExistence type="predicted"/>
<dbReference type="EMBL" id="JASJQH010000060">
    <property type="protein sequence ID" value="KAK9767699.1"/>
    <property type="molecule type" value="Genomic_DNA"/>
</dbReference>
<dbReference type="PANTHER" id="PTHR15615">
    <property type="match status" value="1"/>
</dbReference>
<reference evidence="2 3" key="1">
    <citation type="submission" date="2023-04" db="EMBL/GenBank/DDBJ databases">
        <title>Genome of Basidiobolus ranarum AG-B5.</title>
        <authorList>
            <person name="Stajich J.E."/>
            <person name="Carter-House D."/>
            <person name="Gryganskyi A."/>
        </authorList>
    </citation>
    <scope>NUCLEOTIDE SEQUENCE [LARGE SCALE GENOMIC DNA]</scope>
    <source>
        <strain evidence="2 3">AG-B5</strain>
    </source>
</reference>
<dbReference type="InterPro" id="IPR036915">
    <property type="entry name" value="Cyclin-like_sf"/>
</dbReference>
<evidence type="ECO:0000313" key="2">
    <source>
        <dbReference type="EMBL" id="KAK9767699.1"/>
    </source>
</evidence>
<dbReference type="Gene3D" id="1.10.472.10">
    <property type="entry name" value="Cyclin-like"/>
    <property type="match status" value="2"/>
</dbReference>
<dbReference type="Proteomes" id="UP001479436">
    <property type="component" value="Unassembled WGS sequence"/>
</dbReference>
<dbReference type="CDD" id="cd20557">
    <property type="entry name" value="CYCLIN_ScPCL1-like"/>
    <property type="match status" value="1"/>
</dbReference>
<dbReference type="PANTHER" id="PTHR15615:SF108">
    <property type="entry name" value="PROTEIN CNPPD1"/>
    <property type="match status" value="1"/>
</dbReference>
<feature type="compositionally biased region" description="Polar residues" evidence="1">
    <location>
        <begin position="33"/>
        <end position="58"/>
    </location>
</feature>
<protein>
    <recommendedName>
        <fullName evidence="4">RGS domain-containing protein</fullName>
    </recommendedName>
</protein>
<evidence type="ECO:0000313" key="3">
    <source>
        <dbReference type="Proteomes" id="UP001479436"/>
    </source>
</evidence>
<evidence type="ECO:0008006" key="4">
    <source>
        <dbReference type="Google" id="ProtNLM"/>
    </source>
</evidence>
<gene>
    <name evidence="2" type="ORF">K7432_002302</name>
</gene>